<dbReference type="EMBL" id="PNYA01000031">
    <property type="protein sequence ID" value="PMS15498.1"/>
    <property type="molecule type" value="Genomic_DNA"/>
</dbReference>
<gene>
    <name evidence="1" type="ORF">C0Z18_27060</name>
</gene>
<dbReference type="Proteomes" id="UP000235616">
    <property type="component" value="Unassembled WGS sequence"/>
</dbReference>
<dbReference type="AlphaFoldDB" id="A0A2N7VEB9"/>
<reference evidence="1 2" key="1">
    <citation type="submission" date="2018-01" db="EMBL/GenBank/DDBJ databases">
        <title>Whole genome analyses suggest that Burkholderia sensu lato contains two further novel genera in the rhizoxinica-symbiotica group Mycetohabitans gen. nov., and Trinickia gen. nov.: implications for the evolution of diazotrophy and nodulation in the Burkholderiaceae.</title>
        <authorList>
            <person name="Estrada-de los Santos P."/>
            <person name="Palmer M."/>
            <person name="Chavez-Ramirez B."/>
            <person name="Beukes C."/>
            <person name="Steenkamp E.T."/>
            <person name="Hirsch A.M."/>
            <person name="Manyaka P."/>
            <person name="Maluk M."/>
            <person name="Lafos M."/>
            <person name="Crook M."/>
            <person name="Gross E."/>
            <person name="Simon M.F."/>
            <person name="Bueno dos Reis Junior F."/>
            <person name="Poole P.S."/>
            <person name="Venter S.N."/>
            <person name="James E.K."/>
        </authorList>
    </citation>
    <scope>NUCLEOTIDE SEQUENCE [LARGE SCALE GENOMIC DNA]</scope>
    <source>
        <strain evidence="1 2">GIMN1.004</strain>
    </source>
</reference>
<name>A0A2N7VEB9_9BURK</name>
<comment type="caution">
    <text evidence="1">The sequence shown here is derived from an EMBL/GenBank/DDBJ whole genome shotgun (WGS) entry which is preliminary data.</text>
</comment>
<protein>
    <submittedName>
        <fullName evidence="1">Uncharacterized protein</fullName>
    </submittedName>
</protein>
<evidence type="ECO:0000313" key="2">
    <source>
        <dbReference type="Proteomes" id="UP000235616"/>
    </source>
</evidence>
<keyword evidence="2" id="KW-1185">Reference proteome</keyword>
<sequence length="65" mass="7009">MAAAPPQYAADFEAVVGDWRMSCSKRSDFVSTHDVENEERARYAKRRVCAGGPGGAFRACGNVNA</sequence>
<accession>A0A2N7VEB9</accession>
<evidence type="ECO:0000313" key="1">
    <source>
        <dbReference type="EMBL" id="PMS15498.1"/>
    </source>
</evidence>
<proteinExistence type="predicted"/>
<organism evidence="1 2">
    <name type="scientific">Trinickia dabaoshanensis</name>
    <dbReference type="NCBI Taxonomy" id="564714"/>
    <lineage>
        <taxon>Bacteria</taxon>
        <taxon>Pseudomonadati</taxon>
        <taxon>Pseudomonadota</taxon>
        <taxon>Betaproteobacteria</taxon>
        <taxon>Burkholderiales</taxon>
        <taxon>Burkholderiaceae</taxon>
        <taxon>Trinickia</taxon>
    </lineage>
</organism>